<name>A0A1H6K054_RUMFL</name>
<keyword evidence="2 3" id="KW-0472">Membrane</keyword>
<dbReference type="PANTHER" id="PTHR34295:SF1">
    <property type="entry name" value="BIOTIN TRANSPORTER BIOY"/>
    <property type="match status" value="1"/>
</dbReference>
<feature type="transmembrane region" description="Helical" evidence="3">
    <location>
        <begin position="64"/>
        <end position="83"/>
    </location>
</feature>
<accession>A0A1H6K054</accession>
<comment type="similarity">
    <text evidence="1 2">Belongs to the BioY family.</text>
</comment>
<dbReference type="PIRSF" id="PIRSF016661">
    <property type="entry name" value="BioY"/>
    <property type="match status" value="1"/>
</dbReference>
<dbReference type="Proteomes" id="UP000183190">
    <property type="component" value="Unassembled WGS sequence"/>
</dbReference>
<comment type="subcellular location">
    <subcellularLocation>
        <location evidence="2">Cell membrane</location>
        <topology evidence="2">Multi-pass membrane protein</topology>
    </subcellularLocation>
</comment>
<keyword evidence="2" id="KW-1003">Cell membrane</keyword>
<gene>
    <name evidence="4" type="ORF">SAMN02910265_01978</name>
</gene>
<feature type="transmembrane region" description="Helical" evidence="3">
    <location>
        <begin position="95"/>
        <end position="111"/>
    </location>
</feature>
<reference evidence="4 5" key="1">
    <citation type="submission" date="2016-10" db="EMBL/GenBank/DDBJ databases">
        <authorList>
            <person name="de Groot N.N."/>
        </authorList>
    </citation>
    <scope>NUCLEOTIDE SEQUENCE [LARGE SCALE GENOMIC DNA]</scope>
    <source>
        <strain evidence="4 5">YAD2003</strain>
    </source>
</reference>
<dbReference type="InterPro" id="IPR003784">
    <property type="entry name" value="BioY"/>
</dbReference>
<evidence type="ECO:0000256" key="3">
    <source>
        <dbReference type="SAM" id="Phobius"/>
    </source>
</evidence>
<dbReference type="OrthoDB" id="9803495at2"/>
<organism evidence="4 5">
    <name type="scientific">Ruminococcus flavefaciens</name>
    <dbReference type="NCBI Taxonomy" id="1265"/>
    <lineage>
        <taxon>Bacteria</taxon>
        <taxon>Bacillati</taxon>
        <taxon>Bacillota</taxon>
        <taxon>Clostridia</taxon>
        <taxon>Eubacteriales</taxon>
        <taxon>Oscillospiraceae</taxon>
        <taxon>Ruminococcus</taxon>
    </lineage>
</organism>
<dbReference type="GO" id="GO:0015225">
    <property type="term" value="F:biotin transmembrane transporter activity"/>
    <property type="evidence" value="ECO:0007669"/>
    <property type="project" value="UniProtKB-UniRule"/>
</dbReference>
<feature type="transmembrane region" description="Helical" evidence="3">
    <location>
        <begin position="123"/>
        <end position="145"/>
    </location>
</feature>
<dbReference type="EMBL" id="FNWV01000006">
    <property type="protein sequence ID" value="SEH65637.1"/>
    <property type="molecule type" value="Genomic_DNA"/>
</dbReference>
<evidence type="ECO:0000313" key="4">
    <source>
        <dbReference type="EMBL" id="SEH65637.1"/>
    </source>
</evidence>
<proteinExistence type="inferred from homology"/>
<dbReference type="AlphaFoldDB" id="A0A1H6K054"/>
<sequence>MVDNTTKGKKISFTTKEMVLTAMFAAIMAVCSWISIPIGTIAITLQTFAIFCALCILGGRNSLFSILVFILLGAIGLPVFSGFKGGIGVLTGPTGGYILGFIFMPIIYMAGEKLFGKKFAVKVILLLIGLIVCYTFGTAWFIFVCSNNGNSMPLSKALKLCVTPFIPFDIIKLVLALIISDRVKKYAHI</sequence>
<keyword evidence="3" id="KW-1133">Transmembrane helix</keyword>
<evidence type="ECO:0000256" key="2">
    <source>
        <dbReference type="PIRNR" id="PIRNR016661"/>
    </source>
</evidence>
<protein>
    <recommendedName>
        <fullName evidence="2">Biotin transporter</fullName>
    </recommendedName>
</protein>
<keyword evidence="3" id="KW-0812">Transmembrane</keyword>
<dbReference type="GO" id="GO:0005886">
    <property type="term" value="C:plasma membrane"/>
    <property type="evidence" value="ECO:0007669"/>
    <property type="project" value="UniProtKB-SubCell"/>
</dbReference>
<dbReference type="PANTHER" id="PTHR34295">
    <property type="entry name" value="BIOTIN TRANSPORTER BIOY"/>
    <property type="match status" value="1"/>
</dbReference>
<dbReference type="Gene3D" id="1.10.1760.20">
    <property type="match status" value="1"/>
</dbReference>
<feature type="transmembrane region" description="Helical" evidence="3">
    <location>
        <begin position="18"/>
        <end position="35"/>
    </location>
</feature>
<evidence type="ECO:0000313" key="5">
    <source>
        <dbReference type="Proteomes" id="UP000183190"/>
    </source>
</evidence>
<dbReference type="Pfam" id="PF02632">
    <property type="entry name" value="BioY"/>
    <property type="match status" value="1"/>
</dbReference>
<feature type="transmembrane region" description="Helical" evidence="3">
    <location>
        <begin position="157"/>
        <end position="179"/>
    </location>
</feature>
<dbReference type="RefSeq" id="WP_074716908.1">
    <property type="nucleotide sequence ID" value="NZ_FNWV01000006.1"/>
</dbReference>
<evidence type="ECO:0000256" key="1">
    <source>
        <dbReference type="ARBA" id="ARBA00010692"/>
    </source>
</evidence>
<keyword evidence="2" id="KW-0813">Transport</keyword>